<dbReference type="EMBL" id="KL142378">
    <property type="protein sequence ID" value="KDR76648.1"/>
    <property type="molecule type" value="Genomic_DNA"/>
</dbReference>
<accession>A0A067TCC4</accession>
<evidence type="ECO:0000313" key="1">
    <source>
        <dbReference type="EMBL" id="KDR76648.1"/>
    </source>
</evidence>
<dbReference type="HOGENOM" id="CLU_1008466_0_0_1"/>
<sequence length="276" mass="29413">MYGISITCSSASCFPPLFSLPTRPPSPLPSTLPSCTLRLRLRLRSSSSSRAHPASLLLLLLLRSITSVYHQCWLRLQLFQLLGVAGVLVSLFHSSLTSLLASQRSSSSPSTSARLRCVLISITGYPSLIVVLSPLASIMIDTPVCLLRCCFDILRSTSFRLGFRGNEGHCDGRCMRGEVGERRAKGGGAMLPPCALVIVVVIRGGRSPTRGRVEMGGGCRSAAAAVTQSCDKGRGRGGHPFDHVGFVSVISISIVGHVDIDIPIVSRLSTLDSVLL</sequence>
<gene>
    <name evidence="1" type="ORF">GALMADRAFT_452769</name>
</gene>
<protein>
    <submittedName>
        <fullName evidence="1">Uncharacterized protein</fullName>
    </submittedName>
</protein>
<dbReference type="AlphaFoldDB" id="A0A067TCC4"/>
<organism evidence="1 2">
    <name type="scientific">Galerina marginata (strain CBS 339.88)</name>
    <dbReference type="NCBI Taxonomy" id="685588"/>
    <lineage>
        <taxon>Eukaryota</taxon>
        <taxon>Fungi</taxon>
        <taxon>Dikarya</taxon>
        <taxon>Basidiomycota</taxon>
        <taxon>Agaricomycotina</taxon>
        <taxon>Agaricomycetes</taxon>
        <taxon>Agaricomycetidae</taxon>
        <taxon>Agaricales</taxon>
        <taxon>Agaricineae</taxon>
        <taxon>Strophariaceae</taxon>
        <taxon>Galerina</taxon>
    </lineage>
</organism>
<evidence type="ECO:0000313" key="2">
    <source>
        <dbReference type="Proteomes" id="UP000027222"/>
    </source>
</evidence>
<reference evidence="2" key="1">
    <citation type="journal article" date="2014" name="Proc. Natl. Acad. Sci. U.S.A.">
        <title>Extensive sampling of basidiomycete genomes demonstrates inadequacy of the white-rot/brown-rot paradigm for wood decay fungi.</title>
        <authorList>
            <person name="Riley R."/>
            <person name="Salamov A.A."/>
            <person name="Brown D.W."/>
            <person name="Nagy L.G."/>
            <person name="Floudas D."/>
            <person name="Held B.W."/>
            <person name="Levasseur A."/>
            <person name="Lombard V."/>
            <person name="Morin E."/>
            <person name="Otillar R."/>
            <person name="Lindquist E.A."/>
            <person name="Sun H."/>
            <person name="LaButti K.M."/>
            <person name="Schmutz J."/>
            <person name="Jabbour D."/>
            <person name="Luo H."/>
            <person name="Baker S.E."/>
            <person name="Pisabarro A.G."/>
            <person name="Walton J.D."/>
            <person name="Blanchette R.A."/>
            <person name="Henrissat B."/>
            <person name="Martin F."/>
            <person name="Cullen D."/>
            <person name="Hibbett D.S."/>
            <person name="Grigoriev I.V."/>
        </authorList>
    </citation>
    <scope>NUCLEOTIDE SEQUENCE [LARGE SCALE GENOMIC DNA]</scope>
    <source>
        <strain evidence="2">CBS 339.88</strain>
    </source>
</reference>
<proteinExistence type="predicted"/>
<keyword evidence="2" id="KW-1185">Reference proteome</keyword>
<dbReference type="Proteomes" id="UP000027222">
    <property type="component" value="Unassembled WGS sequence"/>
</dbReference>
<name>A0A067TCC4_GALM3</name>